<reference evidence="3" key="1">
    <citation type="submission" date="2016-10" db="EMBL/GenBank/DDBJ databases">
        <authorList>
            <person name="Varghese N."/>
            <person name="Submissions S."/>
        </authorList>
    </citation>
    <scope>NUCLEOTIDE SEQUENCE [LARGE SCALE GENOMIC DNA]</scope>
    <source>
        <strain evidence="3">CGMCC 1.7738</strain>
    </source>
</reference>
<gene>
    <name evidence="2" type="ORF">SAMN04487950_2859</name>
</gene>
<evidence type="ECO:0000256" key="1">
    <source>
        <dbReference type="SAM" id="Coils"/>
    </source>
</evidence>
<dbReference type="EMBL" id="FOTC01000003">
    <property type="protein sequence ID" value="SFL21768.1"/>
    <property type="molecule type" value="Genomic_DNA"/>
</dbReference>
<feature type="coiled-coil region" evidence="1">
    <location>
        <begin position="5"/>
        <end position="32"/>
    </location>
</feature>
<dbReference type="Proteomes" id="UP000199607">
    <property type="component" value="Unassembled WGS sequence"/>
</dbReference>
<keyword evidence="3" id="KW-1185">Reference proteome</keyword>
<dbReference type="AlphaFoldDB" id="A0A1I4FV76"/>
<evidence type="ECO:0000313" key="2">
    <source>
        <dbReference type="EMBL" id="SFL21768.1"/>
    </source>
</evidence>
<keyword evidence="1" id="KW-0175">Coiled coil</keyword>
<evidence type="ECO:0000313" key="3">
    <source>
        <dbReference type="Proteomes" id="UP000199607"/>
    </source>
</evidence>
<dbReference type="STRING" id="553466.SAMN04487950_2859"/>
<dbReference type="RefSeq" id="WP_089870114.1">
    <property type="nucleotide sequence ID" value="NZ_FOTC01000003.1"/>
</dbReference>
<accession>A0A1I4FV76</accession>
<evidence type="ECO:0008006" key="4">
    <source>
        <dbReference type="Google" id="ProtNLM"/>
    </source>
</evidence>
<protein>
    <recommendedName>
        <fullName evidence="4">HTH marR-type domain-containing protein</fullName>
    </recommendedName>
</protein>
<name>A0A1I4FV76_9EURY</name>
<organism evidence="2 3">
    <name type="scientific">Halogranum rubrum</name>
    <dbReference type="NCBI Taxonomy" id="553466"/>
    <lineage>
        <taxon>Archaea</taxon>
        <taxon>Methanobacteriati</taxon>
        <taxon>Methanobacteriota</taxon>
        <taxon>Stenosarchaea group</taxon>
        <taxon>Halobacteria</taxon>
        <taxon>Halobacteriales</taxon>
        <taxon>Haloferacaceae</taxon>
    </lineage>
</organism>
<sequence>MSESTEDLRSQVEELESRVEKLEELAKEGNLRDDTPAMREYVEAANPNSHVERAVVIGHFLERYGGESSFNTNDVSGGYETCRVPTASNMSDVLLRAEERGLIMVVDSESQQKEWRVTAEGERFVEDLRQSNQATES</sequence>
<proteinExistence type="predicted"/>